<dbReference type="EMBL" id="DPVG01000273">
    <property type="protein sequence ID" value="HCK24627.1"/>
    <property type="molecule type" value="Genomic_DNA"/>
</dbReference>
<feature type="signal peptide" evidence="1">
    <location>
        <begin position="1"/>
        <end position="25"/>
    </location>
</feature>
<dbReference type="Gene3D" id="1.50.10.10">
    <property type="match status" value="1"/>
</dbReference>
<protein>
    <submittedName>
        <fullName evidence="2">DUF4450 domain-containing protein</fullName>
    </submittedName>
</protein>
<evidence type="ECO:0000313" key="2">
    <source>
        <dbReference type="EMBL" id="HCK24627.1"/>
    </source>
</evidence>
<dbReference type="InterPro" id="IPR028028">
    <property type="entry name" value="DUF4450"/>
</dbReference>
<comment type="caution">
    <text evidence="2">The sequence shown here is derived from an EMBL/GenBank/DDBJ whole genome shotgun (WGS) entry which is preliminary data.</text>
</comment>
<sequence length="1122" mass="125491">MRKRKITALSTFFILLCVLSSEALGQPLASLNEGKHTSARKLRYHPDGEDFVIVNGDRKFNRALYGSHSGFRLETSDVPEFALYLPRMGGNLTLGLRLKNRVLSLNHASRIESRYRAGSRIYKITDPILGKNGFLVITALALPDADGAIWKVESKNIPSGIELTWLFGGAADKRFSREGDMGVDPADCFDLKPEYCSGNVYAIKNNQFQVAFGQKSKTGARVLSGLFPSGSKLTTDELPRLHGSVLLQKEQYFLLHSGELSDSPVVLSALFDKAERTRRTLAERIRISTPDPYFNTLGGALSVAADGIWDGEVWLHGAIGWRMPLSGWRAAYTGDVLGWHDRARKHFDAYAASQVTHKPQVKQHPAQDPEMNLARSIKEWGTPQYSNGYICRNPNRNDQVHHYDMNLCYTDELLWHFNWTGDLAYAHKMWPVLVRHLDWEKRNFDPDNDGLYDAYACIWASDALYYNSGAVTHSSAYNYRANKMAAEIARLIGEDPSPYASEAAQILKAMNEQLWIPSKGHWAEYKDFMGHKRVHESAAVWTVYHAIDSETADPFQAYQATRYVDTAIPHIPVRAEGLKDEQFETISTTNWLPYSWSINNVAFAEVMHTSLAYWQAGRNDEAFKLLKSSVLDGMYLGGSPGNFGQVSFYDAARGECYRDFGDPIGVASRALIQGLYGIVPDLLNNRLLIRPGFPAEWPYASLETPDISFGYQQEGQSDVYRVSTRFDKPLTIELQCRARMDRVVTVTVNGKKAQWKQNETSVGYPCLLIEIPSAKTAEIKIEWAGRPVEAGLLQTGKAYKKGDVAKISFQSLTMEELYDPQNVFLKTRIPINPKEFVAVVTGAPGGRTAFARVRQGDLSWWLPIEIQVEEESKDAVAAFSKVVPAHCQPVNMDSLWNAPVTAIFKNEYLTPRSPYTTLQLPKQGIGEWCHPKTTAVIDDSGLRKKVRNQLFATPFGVNFRTPSEGNNIAFTSLWDNYPDSIRVPLTGSASHAYLLMAGSTNHMQCHIVNGIVKVHYTDGSCDSLELINPENWCPIEQDFFVDSVAFSIKAPRPYRVHLLSGLVSNNLEKDLTIKGVYGREIPGGAGVLLDMPLNPKKTLSHLTLETLSNDVVIGLMSITLQQ</sequence>
<dbReference type="AlphaFoldDB" id="A0A3D2SEE9"/>
<reference evidence="2 3" key="1">
    <citation type="journal article" date="2018" name="Nat. Biotechnol.">
        <title>A standardized bacterial taxonomy based on genome phylogeny substantially revises the tree of life.</title>
        <authorList>
            <person name="Parks D.H."/>
            <person name="Chuvochina M."/>
            <person name="Waite D.W."/>
            <person name="Rinke C."/>
            <person name="Skarshewski A."/>
            <person name="Chaumeil P.A."/>
            <person name="Hugenholtz P."/>
        </authorList>
    </citation>
    <scope>NUCLEOTIDE SEQUENCE [LARGE SCALE GENOMIC DNA]</scope>
    <source>
        <strain evidence="2">UBA9667</strain>
    </source>
</reference>
<dbReference type="InterPro" id="IPR012341">
    <property type="entry name" value="6hp_glycosidase-like_sf"/>
</dbReference>
<keyword evidence="1" id="KW-0732">Signal</keyword>
<organism evidence="2 3">
    <name type="scientific">Bacteroides graminisolvens</name>
    <dbReference type="NCBI Taxonomy" id="477666"/>
    <lineage>
        <taxon>Bacteria</taxon>
        <taxon>Pseudomonadati</taxon>
        <taxon>Bacteroidota</taxon>
        <taxon>Bacteroidia</taxon>
        <taxon>Bacteroidales</taxon>
        <taxon>Bacteroidaceae</taxon>
        <taxon>Bacteroides</taxon>
    </lineage>
</organism>
<gene>
    <name evidence="2" type="ORF">DHW31_07605</name>
</gene>
<accession>A0A3D2SEE9</accession>
<dbReference type="SUPFAM" id="SSF48208">
    <property type="entry name" value="Six-hairpin glycosidases"/>
    <property type="match status" value="1"/>
</dbReference>
<evidence type="ECO:0000313" key="3">
    <source>
        <dbReference type="Proteomes" id="UP000263098"/>
    </source>
</evidence>
<dbReference type="Proteomes" id="UP000263098">
    <property type="component" value="Unassembled WGS sequence"/>
</dbReference>
<dbReference type="InterPro" id="IPR008928">
    <property type="entry name" value="6-hairpin_glycosidase_sf"/>
</dbReference>
<dbReference type="GO" id="GO:0005975">
    <property type="term" value="P:carbohydrate metabolic process"/>
    <property type="evidence" value="ECO:0007669"/>
    <property type="project" value="InterPro"/>
</dbReference>
<dbReference type="Pfam" id="PF14614">
    <property type="entry name" value="DUF4450"/>
    <property type="match status" value="1"/>
</dbReference>
<name>A0A3D2SEE9_9BACE</name>
<feature type="chain" id="PRO_5017585786" evidence="1">
    <location>
        <begin position="26"/>
        <end position="1122"/>
    </location>
</feature>
<proteinExistence type="predicted"/>
<evidence type="ECO:0000256" key="1">
    <source>
        <dbReference type="SAM" id="SignalP"/>
    </source>
</evidence>